<evidence type="ECO:0000256" key="2">
    <source>
        <dbReference type="ARBA" id="ARBA00009436"/>
    </source>
</evidence>
<evidence type="ECO:0000313" key="10">
    <source>
        <dbReference type="Proteomes" id="UP001150538"/>
    </source>
</evidence>
<dbReference type="EMBL" id="JANBPU010000004">
    <property type="protein sequence ID" value="KAJ1921506.1"/>
    <property type="molecule type" value="Genomic_DNA"/>
</dbReference>
<evidence type="ECO:0008006" key="11">
    <source>
        <dbReference type="Google" id="ProtNLM"/>
    </source>
</evidence>
<reference evidence="9" key="1">
    <citation type="submission" date="2022-07" db="EMBL/GenBank/DDBJ databases">
        <title>Phylogenomic reconstructions and comparative analyses of Kickxellomycotina fungi.</title>
        <authorList>
            <person name="Reynolds N.K."/>
            <person name="Stajich J.E."/>
            <person name="Barry K."/>
            <person name="Grigoriev I.V."/>
            <person name="Crous P."/>
            <person name="Smith M.E."/>
        </authorList>
    </citation>
    <scope>NUCLEOTIDE SEQUENCE</scope>
    <source>
        <strain evidence="9">NBRC 100468</strain>
    </source>
</reference>
<keyword evidence="6 8" id="KW-0472">Membrane</keyword>
<comment type="subcellular location">
    <subcellularLocation>
        <location evidence="1">Endoplasmic reticulum membrane</location>
        <topology evidence="1">Multi-pass membrane protein</topology>
    </subcellularLocation>
</comment>
<evidence type="ECO:0000313" key="9">
    <source>
        <dbReference type="EMBL" id="KAJ1921506.1"/>
    </source>
</evidence>
<evidence type="ECO:0000256" key="6">
    <source>
        <dbReference type="ARBA" id="ARBA00023136"/>
    </source>
</evidence>
<dbReference type="Proteomes" id="UP001150538">
    <property type="component" value="Unassembled WGS sequence"/>
</dbReference>
<feature type="compositionally biased region" description="Basic residues" evidence="7">
    <location>
        <begin position="1"/>
        <end position="12"/>
    </location>
</feature>
<keyword evidence="3 8" id="KW-0812">Transmembrane</keyword>
<evidence type="ECO:0000256" key="4">
    <source>
        <dbReference type="ARBA" id="ARBA00022824"/>
    </source>
</evidence>
<dbReference type="AlphaFoldDB" id="A0A9W8A2F9"/>
<proteinExistence type="inferred from homology"/>
<feature type="region of interest" description="Disordered" evidence="7">
    <location>
        <begin position="1"/>
        <end position="43"/>
    </location>
</feature>
<dbReference type="PANTHER" id="PTHR12906:SF0">
    <property type="entry name" value="GEL COMPLEX SUBUNIT OPTI"/>
    <property type="match status" value="1"/>
</dbReference>
<evidence type="ECO:0000256" key="8">
    <source>
        <dbReference type="SAM" id="Phobius"/>
    </source>
</evidence>
<accession>A0A9W8A2F9</accession>
<feature type="transmembrane region" description="Helical" evidence="8">
    <location>
        <begin position="65"/>
        <end position="86"/>
    </location>
</feature>
<feature type="transmembrane region" description="Helical" evidence="8">
    <location>
        <begin position="124"/>
        <end position="147"/>
    </location>
</feature>
<keyword evidence="5 8" id="KW-1133">Transmembrane helix</keyword>
<comment type="caution">
    <text evidence="9">The sequence shown here is derived from an EMBL/GenBank/DDBJ whole genome shotgun (WGS) entry which is preliminary data.</text>
</comment>
<evidence type="ECO:0000256" key="7">
    <source>
        <dbReference type="SAM" id="MobiDB-lite"/>
    </source>
</evidence>
<dbReference type="GO" id="GO:0097250">
    <property type="term" value="P:mitochondrial respirasome assembly"/>
    <property type="evidence" value="ECO:0007669"/>
    <property type="project" value="InterPro"/>
</dbReference>
<evidence type="ECO:0000256" key="3">
    <source>
        <dbReference type="ARBA" id="ARBA00022692"/>
    </source>
</evidence>
<dbReference type="GO" id="GO:0005789">
    <property type="term" value="C:endoplasmic reticulum membrane"/>
    <property type="evidence" value="ECO:0007669"/>
    <property type="project" value="UniProtKB-SubCell"/>
</dbReference>
<comment type="similarity">
    <text evidence="2">Belongs to the EMC6 family.</text>
</comment>
<sequence>MPRPKQTTHKPHAGVSASASPSPSTGAASTTTEKPSQQTTKSTIPLWQKALQKDQEWDKNELRTVFYWILIIGSLALGTVYGILGFKGIGSIITYFVVSVFGVSIYMTNYLGHDGEEYGGKMEIFGESFGPASAIFMVSWVSFYTWVHG</sequence>
<keyword evidence="10" id="KW-1185">Reference proteome</keyword>
<dbReference type="OrthoDB" id="286395at2759"/>
<feature type="compositionally biased region" description="Low complexity" evidence="7">
    <location>
        <begin position="16"/>
        <end position="32"/>
    </location>
</feature>
<feature type="transmembrane region" description="Helical" evidence="8">
    <location>
        <begin position="92"/>
        <end position="112"/>
    </location>
</feature>
<dbReference type="InterPro" id="IPR029008">
    <property type="entry name" value="EMC6-like"/>
</dbReference>
<organism evidence="9 10">
    <name type="scientific">Mycoemilia scoparia</name>
    <dbReference type="NCBI Taxonomy" id="417184"/>
    <lineage>
        <taxon>Eukaryota</taxon>
        <taxon>Fungi</taxon>
        <taxon>Fungi incertae sedis</taxon>
        <taxon>Zoopagomycota</taxon>
        <taxon>Kickxellomycotina</taxon>
        <taxon>Kickxellomycetes</taxon>
        <taxon>Kickxellales</taxon>
        <taxon>Kickxellaceae</taxon>
        <taxon>Mycoemilia</taxon>
    </lineage>
</organism>
<feature type="compositionally biased region" description="Polar residues" evidence="7">
    <location>
        <begin position="33"/>
        <end position="43"/>
    </location>
</feature>
<gene>
    <name evidence="9" type="ORF">H4219_000543</name>
</gene>
<name>A0A9W8A2F9_9FUNG</name>
<protein>
    <recommendedName>
        <fullName evidence="11">Rab5-interacting protein</fullName>
    </recommendedName>
</protein>
<dbReference type="InterPro" id="IPR010742">
    <property type="entry name" value="RCAF1"/>
</dbReference>
<dbReference type="PANTHER" id="PTHR12906">
    <property type="entry name" value="PROTEIN C20ORF24 RAB5-INTERACTING PROTEIN"/>
    <property type="match status" value="1"/>
</dbReference>
<keyword evidence="4" id="KW-0256">Endoplasmic reticulum</keyword>
<evidence type="ECO:0000256" key="5">
    <source>
        <dbReference type="ARBA" id="ARBA00022989"/>
    </source>
</evidence>
<dbReference type="GO" id="GO:0005739">
    <property type="term" value="C:mitochondrion"/>
    <property type="evidence" value="ECO:0007669"/>
    <property type="project" value="GOC"/>
</dbReference>
<dbReference type="Pfam" id="PF07019">
    <property type="entry name" value="EMC6"/>
    <property type="match status" value="1"/>
</dbReference>
<evidence type="ECO:0000256" key="1">
    <source>
        <dbReference type="ARBA" id="ARBA00004477"/>
    </source>
</evidence>